<feature type="domain" description="PPIase cyclophilin-type" evidence="6">
    <location>
        <begin position="112"/>
        <end position="268"/>
    </location>
</feature>
<dbReference type="PANTHER" id="PTHR45625">
    <property type="entry name" value="PEPTIDYL-PROLYL CIS-TRANS ISOMERASE-RELATED"/>
    <property type="match status" value="1"/>
</dbReference>
<comment type="caution">
    <text evidence="7">The sequence shown here is derived from an EMBL/GenBank/DDBJ whole genome shotgun (WGS) entry which is preliminary data.</text>
</comment>
<comment type="catalytic activity">
    <reaction evidence="4">
        <text>[protein]-peptidylproline (omega=180) = [protein]-peptidylproline (omega=0)</text>
        <dbReference type="Rhea" id="RHEA:16237"/>
        <dbReference type="Rhea" id="RHEA-COMP:10747"/>
        <dbReference type="Rhea" id="RHEA-COMP:10748"/>
        <dbReference type="ChEBI" id="CHEBI:83833"/>
        <dbReference type="ChEBI" id="CHEBI:83834"/>
        <dbReference type="EC" id="5.2.1.8"/>
    </reaction>
</comment>
<dbReference type="PROSITE" id="PS00170">
    <property type="entry name" value="CSA_PPIASE_1"/>
    <property type="match status" value="1"/>
</dbReference>
<evidence type="ECO:0000256" key="1">
    <source>
        <dbReference type="ARBA" id="ARBA00007365"/>
    </source>
</evidence>
<dbReference type="InterPro" id="IPR020892">
    <property type="entry name" value="Cyclophilin-type_PPIase_CS"/>
</dbReference>
<evidence type="ECO:0000313" key="7">
    <source>
        <dbReference type="EMBL" id="KYF59915.1"/>
    </source>
</evidence>
<dbReference type="InterPro" id="IPR044666">
    <property type="entry name" value="Cyclophilin_A-like"/>
</dbReference>
<dbReference type="InterPro" id="IPR002130">
    <property type="entry name" value="Cyclophilin-type_PPIase_dom"/>
</dbReference>
<dbReference type="AlphaFoldDB" id="A0A150PVZ9"/>
<evidence type="ECO:0000256" key="3">
    <source>
        <dbReference type="ARBA" id="ARBA00023235"/>
    </source>
</evidence>
<dbReference type="EC" id="5.2.1.8" evidence="4"/>
<proteinExistence type="inferred from homology"/>
<dbReference type="PRINTS" id="PR00153">
    <property type="entry name" value="CSAPPISMRASE"/>
</dbReference>
<dbReference type="GO" id="GO:0003755">
    <property type="term" value="F:peptidyl-prolyl cis-trans isomerase activity"/>
    <property type="evidence" value="ECO:0007669"/>
    <property type="project" value="UniProtKB-UniRule"/>
</dbReference>
<evidence type="ECO:0000256" key="4">
    <source>
        <dbReference type="RuleBase" id="RU363019"/>
    </source>
</evidence>
<sequence>MIVRALATQSIATLAALAVLAGCSKTPEPTAEEAPKQTPKTTPASTGAPATGQAGDRAEEKKERAQPQRRKVSAKPVAEVKPSEDDPVKGKWTLEDATKGLPPGKTLTASIETDLGTLSCKLFDDKAPITVANFVGLARGTRPWKTPEGKWEKKPAYDGTIFHRIIKGFMIQGGDAKKNGTGEAGYVIPDEIWEDGSHDRPGLLCMANRGKNTNSAQFFITDAPAFHLDGGYTIFGECGPEELVHKLASVEVKGERPVNPPVIKKVTITRQ</sequence>
<feature type="chain" id="PRO_5007358577" description="Peptidyl-prolyl cis-trans isomerase" evidence="4">
    <location>
        <begin position="22"/>
        <end position="271"/>
    </location>
</feature>
<feature type="compositionally biased region" description="Low complexity" evidence="5">
    <location>
        <begin position="38"/>
        <end position="55"/>
    </location>
</feature>
<dbReference type="Proteomes" id="UP000075420">
    <property type="component" value="Unassembled WGS sequence"/>
</dbReference>
<keyword evidence="3 4" id="KW-0413">Isomerase</keyword>
<comment type="similarity">
    <text evidence="1 4">Belongs to the cyclophilin-type PPIase family.</text>
</comment>
<feature type="compositionally biased region" description="Basic and acidic residues" evidence="5">
    <location>
        <begin position="56"/>
        <end position="66"/>
    </location>
</feature>
<dbReference type="Gene3D" id="2.40.100.10">
    <property type="entry name" value="Cyclophilin-like"/>
    <property type="match status" value="1"/>
</dbReference>
<dbReference type="GO" id="GO:0006457">
    <property type="term" value="P:protein folding"/>
    <property type="evidence" value="ECO:0007669"/>
    <property type="project" value="InterPro"/>
</dbReference>
<dbReference type="CDD" id="cd00317">
    <property type="entry name" value="cyclophilin"/>
    <property type="match status" value="1"/>
</dbReference>
<evidence type="ECO:0000259" key="6">
    <source>
        <dbReference type="PROSITE" id="PS50072"/>
    </source>
</evidence>
<feature type="signal peptide" evidence="4">
    <location>
        <begin position="1"/>
        <end position="21"/>
    </location>
</feature>
<dbReference type="SUPFAM" id="SSF50891">
    <property type="entry name" value="Cyclophilin-like"/>
    <property type="match status" value="1"/>
</dbReference>
<feature type="region of interest" description="Disordered" evidence="5">
    <location>
        <begin position="26"/>
        <end position="99"/>
    </location>
</feature>
<evidence type="ECO:0000256" key="2">
    <source>
        <dbReference type="ARBA" id="ARBA00023110"/>
    </source>
</evidence>
<protein>
    <recommendedName>
        <fullName evidence="4">Peptidyl-prolyl cis-trans isomerase</fullName>
        <shortName evidence="4">PPIase</shortName>
        <ecNumber evidence="4">5.2.1.8</ecNumber>
    </recommendedName>
</protein>
<dbReference type="PROSITE" id="PS50072">
    <property type="entry name" value="CSA_PPIASE_2"/>
    <property type="match status" value="1"/>
</dbReference>
<reference evidence="7 8" key="1">
    <citation type="submission" date="2014-02" db="EMBL/GenBank/DDBJ databases">
        <title>The small core and large imbalanced accessory genome model reveals a collaborative survival strategy of Sorangium cellulosum strains in nature.</title>
        <authorList>
            <person name="Han K."/>
            <person name="Peng R."/>
            <person name="Blom J."/>
            <person name="Li Y.-Z."/>
        </authorList>
    </citation>
    <scope>NUCLEOTIDE SEQUENCE [LARGE SCALE GENOMIC DNA]</scope>
    <source>
        <strain evidence="7 8">So0157-25</strain>
    </source>
</reference>
<dbReference type="EMBL" id="JELY01000252">
    <property type="protein sequence ID" value="KYF59915.1"/>
    <property type="molecule type" value="Genomic_DNA"/>
</dbReference>
<dbReference type="PROSITE" id="PS51257">
    <property type="entry name" value="PROKAR_LIPOPROTEIN"/>
    <property type="match status" value="1"/>
</dbReference>
<feature type="compositionally biased region" description="Basic and acidic residues" evidence="5">
    <location>
        <begin position="81"/>
        <end position="98"/>
    </location>
</feature>
<keyword evidence="2 4" id="KW-0697">Rotamase</keyword>
<dbReference type="Pfam" id="PF00160">
    <property type="entry name" value="Pro_isomerase"/>
    <property type="match status" value="1"/>
</dbReference>
<comment type="function">
    <text evidence="4">PPIases accelerate the folding of proteins. It catalyzes the cis-trans isomerization of proline imidic peptide bonds in oligopeptides.</text>
</comment>
<name>A0A150PVZ9_SORCE</name>
<evidence type="ECO:0000256" key="5">
    <source>
        <dbReference type="SAM" id="MobiDB-lite"/>
    </source>
</evidence>
<dbReference type="PANTHER" id="PTHR45625:SF4">
    <property type="entry name" value="PEPTIDYLPROLYL ISOMERASE DOMAIN AND WD REPEAT-CONTAINING PROTEIN 1"/>
    <property type="match status" value="1"/>
</dbReference>
<dbReference type="InterPro" id="IPR029000">
    <property type="entry name" value="Cyclophilin-like_dom_sf"/>
</dbReference>
<accession>A0A150PVZ9</accession>
<evidence type="ECO:0000313" key="8">
    <source>
        <dbReference type="Proteomes" id="UP000075420"/>
    </source>
</evidence>
<gene>
    <name evidence="7" type="ORF">BE08_27515</name>
</gene>
<organism evidence="7 8">
    <name type="scientific">Sorangium cellulosum</name>
    <name type="common">Polyangium cellulosum</name>
    <dbReference type="NCBI Taxonomy" id="56"/>
    <lineage>
        <taxon>Bacteria</taxon>
        <taxon>Pseudomonadati</taxon>
        <taxon>Myxococcota</taxon>
        <taxon>Polyangia</taxon>
        <taxon>Polyangiales</taxon>
        <taxon>Polyangiaceae</taxon>
        <taxon>Sorangium</taxon>
    </lineage>
</organism>
<keyword evidence="4" id="KW-0732">Signal</keyword>